<dbReference type="SUPFAM" id="SSF56349">
    <property type="entry name" value="DNA breaking-rejoining enzymes"/>
    <property type="match status" value="2"/>
</dbReference>
<keyword evidence="10" id="KW-1185">Reference proteome</keyword>
<comment type="similarity">
    <text evidence="1">Belongs to the 'phage' integrase family.</text>
</comment>
<comment type="caution">
    <text evidence="9">The sequence shown here is derived from an EMBL/GenBank/DDBJ whole genome shotgun (WGS) entry which is preliminary data.</text>
</comment>
<keyword evidence="2" id="KW-0229">DNA integration</keyword>
<dbReference type="InterPro" id="IPR010998">
    <property type="entry name" value="Integrase_recombinase_N"/>
</dbReference>
<dbReference type="InterPro" id="IPR002104">
    <property type="entry name" value="Integrase_catalytic"/>
</dbReference>
<dbReference type="InterPro" id="IPR013762">
    <property type="entry name" value="Integrase-like_cat_sf"/>
</dbReference>
<dbReference type="PANTHER" id="PTHR30349">
    <property type="entry name" value="PHAGE INTEGRASE-RELATED"/>
    <property type="match status" value="1"/>
</dbReference>
<dbReference type="InterPro" id="IPR044068">
    <property type="entry name" value="CB"/>
</dbReference>
<keyword evidence="3 5" id="KW-0238">DNA-binding</keyword>
<dbReference type="Proteomes" id="UP001265550">
    <property type="component" value="Unassembled WGS sequence"/>
</dbReference>
<evidence type="ECO:0000313" key="10">
    <source>
        <dbReference type="Proteomes" id="UP001265550"/>
    </source>
</evidence>
<feature type="region of interest" description="Disordered" evidence="6">
    <location>
        <begin position="473"/>
        <end position="495"/>
    </location>
</feature>
<dbReference type="Gene3D" id="1.10.443.10">
    <property type="entry name" value="Intergrase catalytic core"/>
    <property type="match status" value="1"/>
</dbReference>
<evidence type="ECO:0000313" key="9">
    <source>
        <dbReference type="EMBL" id="MDR7097541.1"/>
    </source>
</evidence>
<gene>
    <name evidence="9" type="ORF">J2X09_005317</name>
</gene>
<evidence type="ECO:0000256" key="5">
    <source>
        <dbReference type="PROSITE-ProRule" id="PRU01248"/>
    </source>
</evidence>
<name>A0ABU1VJ78_9BURK</name>
<dbReference type="EMBL" id="JAVDWE010000031">
    <property type="protein sequence ID" value="MDR7097541.1"/>
    <property type="molecule type" value="Genomic_DNA"/>
</dbReference>
<feature type="domain" description="Core-binding (CB)" evidence="8">
    <location>
        <begin position="315"/>
        <end position="421"/>
    </location>
</feature>
<dbReference type="Pfam" id="PF12482">
    <property type="entry name" value="DUF3701"/>
    <property type="match status" value="1"/>
</dbReference>
<dbReference type="CDD" id="cd00397">
    <property type="entry name" value="DNA_BRE_C"/>
    <property type="match status" value="1"/>
</dbReference>
<evidence type="ECO:0000256" key="3">
    <source>
        <dbReference type="ARBA" id="ARBA00023125"/>
    </source>
</evidence>
<dbReference type="InterPro" id="IPR011010">
    <property type="entry name" value="DNA_brk_join_enz"/>
</dbReference>
<evidence type="ECO:0000259" key="8">
    <source>
        <dbReference type="PROSITE" id="PS51900"/>
    </source>
</evidence>
<reference evidence="9 10" key="1">
    <citation type="submission" date="2023-07" db="EMBL/GenBank/DDBJ databases">
        <title>Sorghum-associated microbial communities from plants grown in Nebraska, USA.</title>
        <authorList>
            <person name="Schachtman D."/>
        </authorList>
    </citation>
    <scope>NUCLEOTIDE SEQUENCE [LARGE SCALE GENOMIC DNA]</scope>
    <source>
        <strain evidence="9 10">BE240</strain>
    </source>
</reference>
<dbReference type="PROSITE" id="PS51898">
    <property type="entry name" value="TYR_RECOMBINASE"/>
    <property type="match status" value="1"/>
</dbReference>
<dbReference type="PANTHER" id="PTHR30349:SF41">
    <property type="entry name" value="INTEGRASE_RECOMBINASE PROTEIN MJ0367-RELATED"/>
    <property type="match status" value="1"/>
</dbReference>
<dbReference type="InterPro" id="IPR022169">
    <property type="entry name" value="DUF3701"/>
</dbReference>
<feature type="compositionally biased region" description="Acidic residues" evidence="6">
    <location>
        <begin position="474"/>
        <end position="483"/>
    </location>
</feature>
<evidence type="ECO:0000256" key="6">
    <source>
        <dbReference type="SAM" id="MobiDB-lite"/>
    </source>
</evidence>
<dbReference type="RefSeq" id="WP_204735662.1">
    <property type="nucleotide sequence ID" value="NZ_JAVDWE010000031.1"/>
</dbReference>
<accession>A0ABU1VJ78</accession>
<evidence type="ECO:0000259" key="7">
    <source>
        <dbReference type="PROSITE" id="PS51898"/>
    </source>
</evidence>
<sequence length="752" mass="84173">MDKLTVEDFSFVRGVFNGMSPKDSFLRFYGNIHFDSKGLPVIPHGLTINTRFSELEGRILSAARDSADALLQRHAQKLAEPMPEGTTDKSERLSLETQFSAWLDREDVQAFEYAENDLPAAFQQYIEDNNIQISTQQSEEVDRATLINEKVKALNELQTILAYRPKSDAETSIWLATTLHKALLKINVHTLGQLVKFISTAGRNWHRHIPRLGPVRGERLLAWLDDHADTLGPVSRATPQWGAYTPLKTRIKPLERLPLVPTLSYSAGSNVAAVPDKQLSQRAGIAPLEMLNVPPDLDGHTGLFRCSAPNHFGARTDMEAIQVWLATFLAAEKQRTFEAYRREVERFYIWCVNEAKVALSSVSASHAMGYQIFLKQIPKSYIGTTLVTREDPRWRPWRVQLTPRSQAYSLTVIKLMFSALCKAGYLSGNPFDSIKSAATLDRDMDTTRALNHGDLLWVKELIERDLGAHQVDSADLDDEDEPPVPDKGAAKGPSPTRLMRARRLRLIFNILLTTGLRLDELARARATDMFATQVGNTGDSEFLLRVVGKGKKVRTVFISNMTHQLMTDHHRDVEQQIIDAEGQSSPRLLAFRIERPLIASLVSSPAGASPSVIKKSQSVAIGSQGLYKTLKAFFRTQANRSIKRVLQQTTLIKGQQKLAGAAADAESFARLGLQLNHLQLDLQMWQRRTMMSTHWLRHTFASEALRTNPSDTGLKLTQQLLGHASITTTAKYVKQDESSKIKAAKLIFPEGI</sequence>
<feature type="domain" description="Tyr recombinase" evidence="7">
    <location>
        <begin position="471"/>
        <end position="745"/>
    </location>
</feature>
<proteinExistence type="inferred from homology"/>
<evidence type="ECO:0000256" key="4">
    <source>
        <dbReference type="ARBA" id="ARBA00023172"/>
    </source>
</evidence>
<evidence type="ECO:0000256" key="1">
    <source>
        <dbReference type="ARBA" id="ARBA00008857"/>
    </source>
</evidence>
<dbReference type="PROSITE" id="PS51900">
    <property type="entry name" value="CB"/>
    <property type="match status" value="1"/>
</dbReference>
<evidence type="ECO:0000256" key="2">
    <source>
        <dbReference type="ARBA" id="ARBA00022908"/>
    </source>
</evidence>
<dbReference type="Gene3D" id="1.10.150.130">
    <property type="match status" value="1"/>
</dbReference>
<keyword evidence="4" id="KW-0233">DNA recombination</keyword>
<protein>
    <submittedName>
        <fullName evidence="9">Site-specific recombinase XerD</fullName>
    </submittedName>
</protein>
<organism evidence="9 10">
    <name type="scientific">Hydrogenophaga laconesensis</name>
    <dbReference type="NCBI Taxonomy" id="1805971"/>
    <lineage>
        <taxon>Bacteria</taxon>
        <taxon>Pseudomonadati</taxon>
        <taxon>Pseudomonadota</taxon>
        <taxon>Betaproteobacteria</taxon>
        <taxon>Burkholderiales</taxon>
        <taxon>Comamonadaceae</taxon>
        <taxon>Hydrogenophaga</taxon>
    </lineage>
</organism>
<dbReference type="InterPro" id="IPR050090">
    <property type="entry name" value="Tyrosine_recombinase_XerCD"/>
</dbReference>